<sequence>MPSFKIISVAAAAIIPTLVQGISFTSPVSSAVVTKGSEITAKWTSVDTDPEDFSLYIWNFVAWPPYYEGLAYGIDTSAGEFTVRIPCHVDNGEGWQLTAINNTNVYVLYAQTEKFNITGDACTDPTTTSSYCPASTVYVTSTVNGAMGKLRTRQILRAIDLSDNWFTDSNCLDAATATASTTTSLVTSTVSANVIQPGVLDGTMTSAPNVAPTTAADVLLEVALTVAV</sequence>
<evidence type="ECO:0000256" key="2">
    <source>
        <dbReference type="SAM" id="SignalP"/>
    </source>
</evidence>
<dbReference type="EMBL" id="LJZO01000003">
    <property type="protein sequence ID" value="ROW03256.1"/>
    <property type="molecule type" value="Genomic_DNA"/>
</dbReference>
<feature type="chain" id="PRO_5019091004" description="Yeast cell wall synthesis Kre9/Knh1-like N-terminal domain-containing protein" evidence="2">
    <location>
        <begin position="22"/>
        <end position="228"/>
    </location>
</feature>
<dbReference type="PANTHER" id="PTHR35185:SF2">
    <property type="entry name" value="EXTRACELLULAR PROLINE-SERINE RICH PROTEIN (AFU_ORTHOLOGUE AFUA_8G07090)"/>
    <property type="match status" value="1"/>
</dbReference>
<evidence type="ECO:0000313" key="5">
    <source>
        <dbReference type="Proteomes" id="UP000284375"/>
    </source>
</evidence>
<reference evidence="4 5" key="1">
    <citation type="submission" date="2015-09" db="EMBL/GenBank/DDBJ databases">
        <title>Host preference determinants of Valsa canker pathogens revealed by comparative genomics.</title>
        <authorList>
            <person name="Yin Z."/>
            <person name="Huang L."/>
        </authorList>
    </citation>
    <scope>NUCLEOTIDE SEQUENCE [LARGE SCALE GENOMIC DNA]</scope>
    <source>
        <strain evidence="4 5">YSFL</strain>
    </source>
</reference>
<organism evidence="4 5">
    <name type="scientific">Cytospora chrysosperma</name>
    <name type="common">Cytospora canker fungus</name>
    <name type="synonym">Sphaeria chrysosperma</name>
    <dbReference type="NCBI Taxonomy" id="252740"/>
    <lineage>
        <taxon>Eukaryota</taxon>
        <taxon>Fungi</taxon>
        <taxon>Dikarya</taxon>
        <taxon>Ascomycota</taxon>
        <taxon>Pezizomycotina</taxon>
        <taxon>Sordariomycetes</taxon>
        <taxon>Sordariomycetidae</taxon>
        <taxon>Diaporthales</taxon>
        <taxon>Cytosporaceae</taxon>
        <taxon>Cytospora</taxon>
    </lineage>
</organism>
<keyword evidence="5" id="KW-1185">Reference proteome</keyword>
<evidence type="ECO:0000256" key="1">
    <source>
        <dbReference type="ARBA" id="ARBA00022729"/>
    </source>
</evidence>
<comment type="caution">
    <text evidence="4">The sequence shown here is derived from an EMBL/GenBank/DDBJ whole genome shotgun (WGS) entry which is preliminary data.</text>
</comment>
<proteinExistence type="predicted"/>
<evidence type="ECO:0000259" key="3">
    <source>
        <dbReference type="Pfam" id="PF10342"/>
    </source>
</evidence>
<accession>A0A423WIS1</accession>
<keyword evidence="1 2" id="KW-0732">Signal</keyword>
<feature type="signal peptide" evidence="2">
    <location>
        <begin position="1"/>
        <end position="21"/>
    </location>
</feature>
<evidence type="ECO:0000313" key="4">
    <source>
        <dbReference type="EMBL" id="ROW03256.1"/>
    </source>
</evidence>
<dbReference type="Pfam" id="PF10342">
    <property type="entry name" value="Kre9_KNH"/>
    <property type="match status" value="1"/>
</dbReference>
<dbReference type="OrthoDB" id="5420143at2759"/>
<dbReference type="Proteomes" id="UP000284375">
    <property type="component" value="Unassembled WGS sequence"/>
</dbReference>
<dbReference type="PANTHER" id="PTHR35185">
    <property type="entry name" value="SERINE/THREONINE-RICH PROTEIN ADG2-RELATED"/>
    <property type="match status" value="1"/>
</dbReference>
<protein>
    <recommendedName>
        <fullName evidence="3">Yeast cell wall synthesis Kre9/Knh1-like N-terminal domain-containing protein</fullName>
    </recommendedName>
</protein>
<dbReference type="InterPro" id="IPR052479">
    <property type="entry name" value="GPI-anchor_Adhesion_Reg"/>
</dbReference>
<dbReference type="AlphaFoldDB" id="A0A423WIS1"/>
<feature type="domain" description="Yeast cell wall synthesis Kre9/Knh1-like N-terminal" evidence="3">
    <location>
        <begin position="26"/>
        <end position="117"/>
    </location>
</feature>
<name>A0A423WIS1_CYTCH</name>
<dbReference type="STRING" id="252740.A0A423WIS1"/>
<dbReference type="InterPro" id="IPR018466">
    <property type="entry name" value="Kre9/Knh1-like_N"/>
</dbReference>
<gene>
    <name evidence="4" type="ORF">VSDG_01529</name>
</gene>